<name>A0AAV4GDS4_9GAST</name>
<accession>A0AAV4GDS4</accession>
<organism evidence="1 2">
    <name type="scientific">Elysia marginata</name>
    <dbReference type="NCBI Taxonomy" id="1093978"/>
    <lineage>
        <taxon>Eukaryota</taxon>
        <taxon>Metazoa</taxon>
        <taxon>Spiralia</taxon>
        <taxon>Lophotrochozoa</taxon>
        <taxon>Mollusca</taxon>
        <taxon>Gastropoda</taxon>
        <taxon>Heterobranchia</taxon>
        <taxon>Euthyneura</taxon>
        <taxon>Panpulmonata</taxon>
        <taxon>Sacoglossa</taxon>
        <taxon>Placobranchoidea</taxon>
        <taxon>Plakobranchidae</taxon>
        <taxon>Elysia</taxon>
    </lineage>
</organism>
<comment type="caution">
    <text evidence="1">The sequence shown here is derived from an EMBL/GenBank/DDBJ whole genome shotgun (WGS) entry which is preliminary data.</text>
</comment>
<evidence type="ECO:0000313" key="2">
    <source>
        <dbReference type="Proteomes" id="UP000762676"/>
    </source>
</evidence>
<gene>
    <name evidence="1" type="ORF">ElyMa_002383600</name>
</gene>
<keyword evidence="2" id="KW-1185">Reference proteome</keyword>
<sequence length="49" mass="5753">MMSDRGKWKEVIQPECYDVRQRKVKSGNTARVLGDQREEMERGNTARVL</sequence>
<proteinExistence type="predicted"/>
<protein>
    <submittedName>
        <fullName evidence="1">Uncharacterized protein</fullName>
    </submittedName>
</protein>
<dbReference type="EMBL" id="BMAT01004916">
    <property type="protein sequence ID" value="GFR83178.1"/>
    <property type="molecule type" value="Genomic_DNA"/>
</dbReference>
<dbReference type="Proteomes" id="UP000762676">
    <property type="component" value="Unassembled WGS sequence"/>
</dbReference>
<evidence type="ECO:0000313" key="1">
    <source>
        <dbReference type="EMBL" id="GFR83178.1"/>
    </source>
</evidence>
<dbReference type="AlphaFoldDB" id="A0AAV4GDS4"/>
<reference evidence="1 2" key="1">
    <citation type="journal article" date="2021" name="Elife">
        <title>Chloroplast acquisition without the gene transfer in kleptoplastic sea slugs, Plakobranchus ocellatus.</title>
        <authorList>
            <person name="Maeda T."/>
            <person name="Takahashi S."/>
            <person name="Yoshida T."/>
            <person name="Shimamura S."/>
            <person name="Takaki Y."/>
            <person name="Nagai Y."/>
            <person name="Toyoda A."/>
            <person name="Suzuki Y."/>
            <person name="Arimoto A."/>
            <person name="Ishii H."/>
            <person name="Satoh N."/>
            <person name="Nishiyama T."/>
            <person name="Hasebe M."/>
            <person name="Maruyama T."/>
            <person name="Minagawa J."/>
            <person name="Obokata J."/>
            <person name="Shigenobu S."/>
        </authorList>
    </citation>
    <scope>NUCLEOTIDE SEQUENCE [LARGE SCALE GENOMIC DNA]</scope>
</reference>